<dbReference type="EMBL" id="QFRI01000001">
    <property type="protein sequence ID" value="PWH83459.1"/>
    <property type="molecule type" value="Genomic_DNA"/>
</dbReference>
<comment type="catalytic activity">
    <reaction evidence="1">
        <text>ATP + protein L-histidine = ADP + protein N-phospho-L-histidine.</text>
        <dbReference type="EC" id="2.7.13.3"/>
    </reaction>
</comment>
<keyword evidence="8" id="KW-0902">Two-component regulatory system</keyword>
<feature type="repeat" description="TPR" evidence="9">
    <location>
        <begin position="89"/>
        <end position="122"/>
    </location>
</feature>
<dbReference type="SUPFAM" id="SSF55874">
    <property type="entry name" value="ATPase domain of HSP90 chaperone/DNA topoisomerase II/histidine kinase"/>
    <property type="match status" value="1"/>
</dbReference>
<dbReference type="SUPFAM" id="SSF48452">
    <property type="entry name" value="TPR-like"/>
    <property type="match status" value="1"/>
</dbReference>
<evidence type="ECO:0000256" key="3">
    <source>
        <dbReference type="ARBA" id="ARBA00022553"/>
    </source>
</evidence>
<dbReference type="Proteomes" id="UP000245375">
    <property type="component" value="Unassembled WGS sequence"/>
</dbReference>
<dbReference type="InterPro" id="IPR011712">
    <property type="entry name" value="Sig_transdc_His_kin_sub3_dim/P"/>
</dbReference>
<dbReference type="GO" id="GO:0000155">
    <property type="term" value="F:phosphorelay sensor kinase activity"/>
    <property type="evidence" value="ECO:0007669"/>
    <property type="project" value="InterPro"/>
</dbReference>
<evidence type="ECO:0000256" key="5">
    <source>
        <dbReference type="ARBA" id="ARBA00022741"/>
    </source>
</evidence>
<dbReference type="PANTHER" id="PTHR24421:SF10">
    <property type="entry name" value="NITRATE_NITRITE SENSOR PROTEIN NARQ"/>
    <property type="match status" value="1"/>
</dbReference>
<keyword evidence="10" id="KW-1133">Transmembrane helix</keyword>
<reference evidence="14" key="3">
    <citation type="submission" date="2018-05" db="EMBL/GenBank/DDBJ databases">
        <authorList>
            <person name="Lu D."/>
        </authorList>
    </citation>
    <scope>NUCLEOTIDE SEQUENCE [LARGE SCALE GENOMIC DNA]</scope>
    <source>
        <strain evidence="14">ZY111</strain>
    </source>
</reference>
<evidence type="ECO:0000313" key="13">
    <source>
        <dbReference type="EMBL" id="PWH83459.1"/>
    </source>
</evidence>
<dbReference type="Pfam" id="PF13181">
    <property type="entry name" value="TPR_8"/>
    <property type="match status" value="1"/>
</dbReference>
<evidence type="ECO:0000256" key="9">
    <source>
        <dbReference type="PROSITE-ProRule" id="PRU00339"/>
    </source>
</evidence>
<dbReference type="CDD" id="cd16917">
    <property type="entry name" value="HATPase_UhpB-NarQ-NarX-like"/>
    <property type="match status" value="1"/>
</dbReference>
<keyword evidence="10" id="KW-0812">Transmembrane</keyword>
<evidence type="ECO:0000256" key="7">
    <source>
        <dbReference type="ARBA" id="ARBA00022840"/>
    </source>
</evidence>
<dbReference type="SMART" id="SM00028">
    <property type="entry name" value="TPR"/>
    <property type="match status" value="4"/>
</dbReference>
<feature type="domain" description="Signal transduction histidine kinase subgroup 3 dimerisation and phosphoacceptor" evidence="12">
    <location>
        <begin position="448"/>
        <end position="512"/>
    </location>
</feature>
<evidence type="ECO:0000256" key="10">
    <source>
        <dbReference type="SAM" id="Phobius"/>
    </source>
</evidence>
<keyword evidence="6" id="KW-0418">Kinase</keyword>
<evidence type="ECO:0000256" key="1">
    <source>
        <dbReference type="ARBA" id="ARBA00000085"/>
    </source>
</evidence>
<keyword evidence="4" id="KW-0808">Transferase</keyword>
<dbReference type="AlphaFoldDB" id="A0A2U2X6P6"/>
<dbReference type="Pfam" id="PF02518">
    <property type="entry name" value="HATPase_c"/>
    <property type="match status" value="1"/>
</dbReference>
<keyword evidence="14" id="KW-1185">Reference proteome</keyword>
<dbReference type="Gene3D" id="3.30.565.10">
    <property type="entry name" value="Histidine kinase-like ATPase, C-terminal domain"/>
    <property type="match status" value="1"/>
</dbReference>
<dbReference type="Gene3D" id="1.25.40.10">
    <property type="entry name" value="Tetratricopeptide repeat domain"/>
    <property type="match status" value="1"/>
</dbReference>
<evidence type="ECO:0000256" key="6">
    <source>
        <dbReference type="ARBA" id="ARBA00022777"/>
    </source>
</evidence>
<keyword evidence="10" id="KW-0472">Membrane</keyword>
<proteinExistence type="predicted"/>
<dbReference type="InterPro" id="IPR011990">
    <property type="entry name" value="TPR-like_helical_dom_sf"/>
</dbReference>
<dbReference type="InterPro" id="IPR050482">
    <property type="entry name" value="Sensor_HK_TwoCompSys"/>
</dbReference>
<dbReference type="PROSITE" id="PS50005">
    <property type="entry name" value="TPR"/>
    <property type="match status" value="1"/>
</dbReference>
<evidence type="ECO:0000259" key="11">
    <source>
        <dbReference type="Pfam" id="PF02518"/>
    </source>
</evidence>
<dbReference type="GO" id="GO:0005524">
    <property type="term" value="F:ATP binding"/>
    <property type="evidence" value="ECO:0007669"/>
    <property type="project" value="UniProtKB-KW"/>
</dbReference>
<sequence length="644" mass="74130">MIIVFKKYCRINLYILTVFLFLSIPIDAQNKEFELRSQLNSSSDSIKIKTYFNLANHYYESTGKGDSMIGFGKKIYKLSKIKNDIDNEIGSLRLIGSGYMINRDYDKAENYLNQSLSLAESNNNLKELAETHNRLGGLYQNTDKLAKAINHLLKASKYAEKTSDFKTAAMAYYGISVIYSTQNQTEKQLHYLSKAINFCSIKNDISPLAKNIIYGSAAQQYSVLGSEPEYENYKDSSLVYAQKALKISKENQLNQRIPSDLIVLSSHHINVGNSDLAQKYSEEALGYTEYMKQDTKLNVFMTLAHIHRSKNEKELCYIYLDSLHNLKLRERPYYGSIIEKYRYTSYKTFNDFDLAFEALDSYFDFENKKKEIEQNKAINELETKYQTELKDAEIKRLWTLLIIAIAIILLGGLILKITQLKKSRGKNRALKRAITQQLELEKELMNVRNNIAQDFHDDLGNKLARISFLTRLVEDELSEANNAVKEKVIQVKEDTVSLYVGTKDFIFSLKPNSDYLEEVITYLSDFAEDYFDKTNINFILDKNINLNKKLPHYWSKQLIYIFKEAMTNAFKYSKSDTLILKFEYAKEVLKISCEDNGVGIESALLDSKNGLLNMKKRAEKIGGKLQIISVENKGTTISFEGKTE</sequence>
<evidence type="ECO:0000256" key="4">
    <source>
        <dbReference type="ARBA" id="ARBA00022679"/>
    </source>
</evidence>
<keyword evidence="5" id="KW-0547">Nucleotide-binding</keyword>
<dbReference type="EC" id="2.7.13.3" evidence="2"/>
<dbReference type="InterPro" id="IPR003594">
    <property type="entry name" value="HATPase_dom"/>
</dbReference>
<dbReference type="Pfam" id="PF07730">
    <property type="entry name" value="HisKA_3"/>
    <property type="match status" value="1"/>
</dbReference>
<organism evidence="13 14">
    <name type="scientific">Algibacter marinivivus</name>
    <dbReference type="NCBI Taxonomy" id="2100723"/>
    <lineage>
        <taxon>Bacteria</taxon>
        <taxon>Pseudomonadati</taxon>
        <taxon>Bacteroidota</taxon>
        <taxon>Flavobacteriia</taxon>
        <taxon>Flavobacteriales</taxon>
        <taxon>Flavobacteriaceae</taxon>
        <taxon>Algibacter</taxon>
    </lineage>
</organism>
<dbReference type="InterPro" id="IPR036890">
    <property type="entry name" value="HATPase_C_sf"/>
</dbReference>
<feature type="domain" description="Histidine kinase/HSP90-like ATPase" evidence="11">
    <location>
        <begin position="556"/>
        <end position="640"/>
    </location>
</feature>
<name>A0A2U2X6P6_9FLAO</name>
<feature type="transmembrane region" description="Helical" evidence="10">
    <location>
        <begin position="397"/>
        <end position="418"/>
    </location>
</feature>
<evidence type="ECO:0000256" key="8">
    <source>
        <dbReference type="ARBA" id="ARBA00023012"/>
    </source>
</evidence>
<accession>A0A2U2X6P6</accession>
<comment type="caution">
    <text evidence="13">The sequence shown here is derived from an EMBL/GenBank/DDBJ whole genome shotgun (WGS) entry which is preliminary data.</text>
</comment>
<dbReference type="RefSeq" id="WP_109351470.1">
    <property type="nucleotide sequence ID" value="NZ_QFRI01000001.1"/>
</dbReference>
<dbReference type="GO" id="GO:0016020">
    <property type="term" value="C:membrane"/>
    <property type="evidence" value="ECO:0007669"/>
    <property type="project" value="InterPro"/>
</dbReference>
<gene>
    <name evidence="13" type="ORF">DIS18_02580</name>
</gene>
<reference evidence="13 14" key="2">
    <citation type="submission" date="2018-05" db="EMBL/GenBank/DDBJ databases">
        <title>Algibacter marinivivus sp. nov., isolated from sample around a algae.</title>
        <authorList>
            <person name="Zhong X."/>
        </authorList>
    </citation>
    <scope>NUCLEOTIDE SEQUENCE [LARGE SCALE GENOMIC DNA]</scope>
    <source>
        <strain evidence="13 14">ZY111</strain>
    </source>
</reference>
<keyword evidence="7" id="KW-0067">ATP-binding</keyword>
<keyword evidence="9" id="KW-0802">TPR repeat</keyword>
<keyword evidence="3" id="KW-0597">Phosphoprotein</keyword>
<dbReference type="OrthoDB" id="9809670at2"/>
<dbReference type="InterPro" id="IPR019734">
    <property type="entry name" value="TPR_rpt"/>
</dbReference>
<dbReference type="Gene3D" id="1.20.5.1930">
    <property type="match status" value="1"/>
</dbReference>
<protein>
    <recommendedName>
        <fullName evidence="2">histidine kinase</fullName>
        <ecNumber evidence="2">2.7.13.3</ecNumber>
    </recommendedName>
</protein>
<reference evidence="14" key="1">
    <citation type="submission" date="2018-05" db="EMBL/GenBank/DDBJ databases">
        <title>Algibacter marinivivus sp. nov., isolated from sample around a algae.</title>
        <authorList>
            <person name="Lu D."/>
        </authorList>
    </citation>
    <scope>NUCLEOTIDE SEQUENCE [LARGE SCALE GENOMIC DNA]</scope>
    <source>
        <strain evidence="14">ZY111</strain>
    </source>
</reference>
<evidence type="ECO:0000256" key="2">
    <source>
        <dbReference type="ARBA" id="ARBA00012438"/>
    </source>
</evidence>
<dbReference type="PANTHER" id="PTHR24421">
    <property type="entry name" value="NITRATE/NITRITE SENSOR PROTEIN NARX-RELATED"/>
    <property type="match status" value="1"/>
</dbReference>
<evidence type="ECO:0000313" key="14">
    <source>
        <dbReference type="Proteomes" id="UP000245375"/>
    </source>
</evidence>
<dbReference type="GO" id="GO:0046983">
    <property type="term" value="F:protein dimerization activity"/>
    <property type="evidence" value="ECO:0007669"/>
    <property type="project" value="InterPro"/>
</dbReference>
<evidence type="ECO:0000259" key="12">
    <source>
        <dbReference type="Pfam" id="PF07730"/>
    </source>
</evidence>